<dbReference type="CDD" id="cd05243">
    <property type="entry name" value="SDR_a5"/>
    <property type="match status" value="1"/>
</dbReference>
<name>A0A163F7W6_9BACL</name>
<evidence type="ECO:0000313" key="3">
    <source>
        <dbReference type="Proteomes" id="UP000076490"/>
    </source>
</evidence>
<reference evidence="2 3" key="1">
    <citation type="submission" date="2016-01" db="EMBL/GenBank/DDBJ databases">
        <title>Whole genome sequencing of Bhargavaea cecembensis T14.</title>
        <authorList>
            <person name="Hong K.W."/>
        </authorList>
    </citation>
    <scope>NUCLEOTIDE SEQUENCE [LARGE SCALE GENOMIC DNA]</scope>
    <source>
        <strain evidence="2 3">T14</strain>
    </source>
</reference>
<sequence length="214" mass="22919">MDVLVIGANGKIGKQLVKLLSESGKHAPTAMIRDDKQKPDFEEMGAKTAVVDLEDRTEALASAMDGMDAVVFTAGSGGHTGPDKTLLIDLDGAAKAVEAARQTGVRRFLMVSAIGADDRERWSDQIRPYYAAKHHADNILRGSGLNYTIVRPGLLLDEPGTGHISAAEHLEPGGVPREDVARVLFEALETETTRNRSFDVVSGDTAVSEALQQL</sequence>
<feature type="domain" description="NAD(P)-binding" evidence="1">
    <location>
        <begin position="7"/>
        <end position="190"/>
    </location>
</feature>
<comment type="caution">
    <text evidence="2">The sequence shown here is derived from an EMBL/GenBank/DDBJ whole genome shotgun (WGS) entry which is preliminary data.</text>
</comment>
<dbReference type="Pfam" id="PF13460">
    <property type="entry name" value="NAD_binding_10"/>
    <property type="match status" value="1"/>
</dbReference>
<evidence type="ECO:0000259" key="1">
    <source>
        <dbReference type="Pfam" id="PF13460"/>
    </source>
</evidence>
<dbReference type="PANTHER" id="PTHR15020:SF50">
    <property type="entry name" value="UPF0659 PROTEIN YMR090W"/>
    <property type="match status" value="1"/>
</dbReference>
<gene>
    <name evidence="2" type="ORF">AV656_04100</name>
</gene>
<organism evidence="2 3">
    <name type="scientific">Bhargavaea cecembensis</name>
    <dbReference type="NCBI Taxonomy" id="394098"/>
    <lineage>
        <taxon>Bacteria</taxon>
        <taxon>Bacillati</taxon>
        <taxon>Bacillota</taxon>
        <taxon>Bacilli</taxon>
        <taxon>Bacillales</taxon>
        <taxon>Caryophanaceae</taxon>
        <taxon>Bhargavaea</taxon>
    </lineage>
</organism>
<dbReference type="Gene3D" id="3.40.50.720">
    <property type="entry name" value="NAD(P)-binding Rossmann-like Domain"/>
    <property type="match status" value="1"/>
</dbReference>
<evidence type="ECO:0000313" key="2">
    <source>
        <dbReference type="EMBL" id="KZE38116.1"/>
    </source>
</evidence>
<proteinExistence type="predicted"/>
<accession>A0A163F7W6</accession>
<dbReference type="AlphaFoldDB" id="A0A163F7W6"/>
<dbReference type="OrthoDB" id="9803892at2"/>
<dbReference type="InterPro" id="IPR036291">
    <property type="entry name" value="NAD(P)-bd_dom_sf"/>
</dbReference>
<dbReference type="RefSeq" id="WP_063179307.1">
    <property type="nucleotide sequence ID" value="NZ_LQNT01000009.1"/>
</dbReference>
<dbReference type="SUPFAM" id="SSF51735">
    <property type="entry name" value="NAD(P)-binding Rossmann-fold domains"/>
    <property type="match status" value="1"/>
</dbReference>
<dbReference type="PANTHER" id="PTHR15020">
    <property type="entry name" value="FLAVIN REDUCTASE-RELATED"/>
    <property type="match status" value="1"/>
</dbReference>
<dbReference type="EMBL" id="LQNT01000009">
    <property type="protein sequence ID" value="KZE38116.1"/>
    <property type="molecule type" value="Genomic_DNA"/>
</dbReference>
<protein>
    <submittedName>
        <fullName evidence="2">Sugar epimerase</fullName>
    </submittedName>
</protein>
<dbReference type="Proteomes" id="UP000076490">
    <property type="component" value="Unassembled WGS sequence"/>
</dbReference>
<dbReference type="InterPro" id="IPR016040">
    <property type="entry name" value="NAD(P)-bd_dom"/>
</dbReference>